<dbReference type="PANTHER" id="PTHR32114">
    <property type="entry name" value="ABC TRANSPORTER ABCH.3"/>
    <property type="match status" value="1"/>
</dbReference>
<accession>A0AAU7B1Z3</accession>
<reference evidence="6" key="1">
    <citation type="submission" date="2022-12" db="EMBL/GenBank/DDBJ databases">
        <title>Paraconexibacter alkalitolerans sp. nov. and Baekduia alba sp. nov., isolated from soil and emended description of the genera Paraconexibacter (Chun et al., 2020) and Baekduia (An et al., 2020).</title>
        <authorList>
            <person name="Vieira S."/>
            <person name="Huber K.J."/>
            <person name="Geppert A."/>
            <person name="Wolf J."/>
            <person name="Neumann-Schaal M."/>
            <person name="Muesken M."/>
            <person name="Overmann J."/>
        </authorList>
    </citation>
    <scope>NUCLEOTIDE SEQUENCE</scope>
    <source>
        <strain evidence="6">AEG42_29</strain>
    </source>
</reference>
<gene>
    <name evidence="6" type="ORF">DSM112329_04772</name>
</gene>
<dbReference type="InterPro" id="IPR038729">
    <property type="entry name" value="Rad50/SbcC_AAA"/>
</dbReference>
<dbReference type="EMBL" id="CP114014">
    <property type="protein sequence ID" value="XAY07880.1"/>
    <property type="molecule type" value="Genomic_DNA"/>
</dbReference>
<evidence type="ECO:0000256" key="4">
    <source>
        <dbReference type="SAM" id="Coils"/>
    </source>
</evidence>
<keyword evidence="4" id="KW-0175">Coiled coil</keyword>
<evidence type="ECO:0000259" key="5">
    <source>
        <dbReference type="Pfam" id="PF13476"/>
    </source>
</evidence>
<keyword evidence="6" id="KW-0540">Nuclease</keyword>
<dbReference type="Pfam" id="PF13558">
    <property type="entry name" value="SbcC_Walker_B"/>
    <property type="match status" value="1"/>
</dbReference>
<proteinExistence type="inferred from homology"/>
<dbReference type="GO" id="GO:0004519">
    <property type="term" value="F:endonuclease activity"/>
    <property type="evidence" value="ECO:0007669"/>
    <property type="project" value="UniProtKB-KW"/>
</dbReference>
<dbReference type="Gene3D" id="3.40.50.300">
    <property type="entry name" value="P-loop containing nucleotide triphosphate hydrolases"/>
    <property type="match status" value="2"/>
</dbReference>
<feature type="coiled-coil region" evidence="4">
    <location>
        <begin position="248"/>
        <end position="275"/>
    </location>
</feature>
<keyword evidence="6" id="KW-0255">Endonuclease</keyword>
<dbReference type="InterPro" id="IPR027417">
    <property type="entry name" value="P-loop_NTPase"/>
</dbReference>
<evidence type="ECO:0000256" key="3">
    <source>
        <dbReference type="ARBA" id="ARBA00013368"/>
    </source>
</evidence>
<comment type="similarity">
    <text evidence="1">Belongs to the SMC family. SbcC subfamily.</text>
</comment>
<dbReference type="SUPFAM" id="SSF75712">
    <property type="entry name" value="Rad50 coiled-coil Zn hook"/>
    <property type="match status" value="1"/>
</dbReference>
<evidence type="ECO:0000256" key="1">
    <source>
        <dbReference type="ARBA" id="ARBA00006930"/>
    </source>
</evidence>
<dbReference type="SUPFAM" id="SSF52540">
    <property type="entry name" value="P-loop containing nucleoside triphosphate hydrolases"/>
    <property type="match status" value="1"/>
</dbReference>
<dbReference type="GO" id="GO:0016887">
    <property type="term" value="F:ATP hydrolysis activity"/>
    <property type="evidence" value="ECO:0007669"/>
    <property type="project" value="InterPro"/>
</dbReference>
<keyword evidence="6" id="KW-0378">Hydrolase</keyword>
<name>A0AAU7B1Z3_9ACTN</name>
<evidence type="ECO:0000313" key="6">
    <source>
        <dbReference type="EMBL" id="XAY07880.1"/>
    </source>
</evidence>
<feature type="domain" description="Rad50/SbcC-type AAA" evidence="5">
    <location>
        <begin position="6"/>
        <end position="198"/>
    </location>
</feature>
<sequence length="846" mass="91782">MKLQTIELREWRSFQSCDLEFPDGLIGVRGANGSGKTTIAEAVAWALFGKMRPGARVADLKRQGADGPSSVELTFRVGPTVYRVKRVVGGAATFWIGDGTEPESTQSTHTNRAIVRELGIGYDSFQRTVFARQKDVAALDPTASKQARTQHVERLLGLQRYRDAATAAKAKARELGVQLAALREDAPDLEELRSRLAHAQQAAADGDPAVAVAEAALASSRTTQAAAQAAVESERARVSEHERLVGLRANEAMMLAELETDLAQLREAAEARAGKQQRRDALAGVHLDVTAARRRAACLQALEASEAALQASPDPDAFGHDEPAARANAVRLPALRQELDDLVAATLPDVGGLQRRVAALEYAADLPTTEFASAAVKATEAARDAARDRASTLRARMESDEAHLAALVEQGSDAPCPVCLRPLGATDVEQVRLTHEQQLEATRTALANAELECTALEAERRQQVEVLDRARDARARLEAAPGLEGLVEARAAHSLAESGARLRATEIVRLRGELTSLSRAVDGDGALERRVSGARAVRDAAQARRDHDAAAAGVPTFDPDELAQASAHLAAQLKVESELRELDVELAATSGIAVQISTFEQRRGTRARSLTNVAAALATIALDSGQLAALRAACREAEQHVETTSHTLHEAKLKAQTSDYDVRELQTRVAEAEDAHAKINARALEHREYDTAAGLLADFRSAQSARAWPNLEQGASRLLSDTTDGRYADVRMSEDFRLEIIDRGERFGLDRYSGGEQDLANLCLRLSIADWVARERDTELGFVVLDEVFGSQDEDRRQRLLEALRSFERRFHQLLVITHVPEVADLCDHQLVVRLLEPGRSTAAFE</sequence>
<dbReference type="RefSeq" id="WP_354702525.1">
    <property type="nucleotide sequence ID" value="NZ_CP114014.1"/>
</dbReference>
<organism evidence="6">
    <name type="scientific">Paraconexibacter sp. AEG42_29</name>
    <dbReference type="NCBI Taxonomy" id="2997339"/>
    <lineage>
        <taxon>Bacteria</taxon>
        <taxon>Bacillati</taxon>
        <taxon>Actinomycetota</taxon>
        <taxon>Thermoleophilia</taxon>
        <taxon>Solirubrobacterales</taxon>
        <taxon>Paraconexibacteraceae</taxon>
        <taxon>Paraconexibacter</taxon>
    </lineage>
</organism>
<protein>
    <recommendedName>
        <fullName evidence="3">Nuclease SbcCD subunit C</fullName>
    </recommendedName>
</protein>
<dbReference type="PANTHER" id="PTHR32114:SF2">
    <property type="entry name" value="ABC TRANSPORTER ABCH.3"/>
    <property type="match status" value="1"/>
</dbReference>
<dbReference type="AlphaFoldDB" id="A0AAU7B1Z3"/>
<comment type="subunit">
    <text evidence="2">Heterodimer of SbcC and SbcD.</text>
</comment>
<dbReference type="Pfam" id="PF13476">
    <property type="entry name" value="AAA_23"/>
    <property type="match status" value="1"/>
</dbReference>
<dbReference type="GO" id="GO:0006302">
    <property type="term" value="P:double-strand break repair"/>
    <property type="evidence" value="ECO:0007669"/>
    <property type="project" value="InterPro"/>
</dbReference>
<dbReference type="KEGG" id="parq:DSM112329_04772"/>
<evidence type="ECO:0000256" key="2">
    <source>
        <dbReference type="ARBA" id="ARBA00011322"/>
    </source>
</evidence>
<feature type="coiled-coil region" evidence="4">
    <location>
        <begin position="432"/>
        <end position="466"/>
    </location>
</feature>